<dbReference type="EMBL" id="HADZ01000089">
    <property type="protein sequence ID" value="SBP64030.1"/>
    <property type="molecule type" value="Transcribed_RNA"/>
</dbReference>
<evidence type="ECO:0000256" key="2">
    <source>
        <dbReference type="ARBA" id="ARBA00023203"/>
    </source>
</evidence>
<dbReference type="GO" id="GO:0051015">
    <property type="term" value="F:actin filament binding"/>
    <property type="evidence" value="ECO:0007669"/>
    <property type="project" value="InterPro"/>
</dbReference>
<dbReference type="InterPro" id="IPR055297">
    <property type="entry name" value="NEBU/NEBL"/>
</dbReference>
<keyword evidence="2" id="KW-0009">Actin-binding</keyword>
<reference evidence="3" key="2">
    <citation type="submission" date="2016-06" db="EMBL/GenBank/DDBJ databases">
        <title>The genome of a short-lived fish provides insights into sex chromosome evolution and the genetic control of aging.</title>
        <authorList>
            <person name="Reichwald K."/>
            <person name="Felder M."/>
            <person name="Petzold A."/>
            <person name="Koch P."/>
            <person name="Groth M."/>
            <person name="Platzer M."/>
        </authorList>
    </citation>
    <scope>NUCLEOTIDE SEQUENCE</scope>
    <source>
        <tissue evidence="3">Brain</tissue>
    </source>
</reference>
<dbReference type="GO" id="GO:0071691">
    <property type="term" value="P:cardiac muscle thin filament assembly"/>
    <property type="evidence" value="ECO:0007669"/>
    <property type="project" value="TreeGrafter"/>
</dbReference>
<keyword evidence="1" id="KW-0677">Repeat</keyword>
<dbReference type="PANTHER" id="PTHR11039:SF48">
    <property type="entry name" value="NEBULETTE"/>
    <property type="match status" value="1"/>
</dbReference>
<name>A0A1A8BC16_NOTKA</name>
<dbReference type="GO" id="GO:0030018">
    <property type="term" value="C:Z disc"/>
    <property type="evidence" value="ECO:0007669"/>
    <property type="project" value="InterPro"/>
</dbReference>
<accession>A0A1A8BC16</accession>
<dbReference type="PROSITE" id="PS51216">
    <property type="entry name" value="NEBULIN"/>
    <property type="match status" value="3"/>
</dbReference>
<evidence type="ECO:0008006" key="4">
    <source>
        <dbReference type="Google" id="ProtNLM"/>
    </source>
</evidence>
<sequence length="197" mass="22134">MVLLLMSKKPPPLTRFRLKPTIGSLVSPNCRISLGPPPIETAFAQEVTKAQSDKFYKEKYNREKGKSSYTSMETLPEVEHAMEVSKNQSEVSYRRGKEELHHYNVVPDRPDFISAANAAKLASDVAYKSNTQQPVYSDGSVLTRNDILHAREVSKLASQVKYRESFERGLRGQKPCYNPLDCLSFRHTQAAAALASQ</sequence>
<feature type="non-terminal residue" evidence="3">
    <location>
        <position position="197"/>
    </location>
</feature>
<dbReference type="AlphaFoldDB" id="A0A1A8BC16"/>
<gene>
    <name evidence="3" type="primary">NEBL</name>
</gene>
<reference evidence="3" key="1">
    <citation type="submission" date="2016-05" db="EMBL/GenBank/DDBJ databases">
        <authorList>
            <person name="Lavstsen T."/>
            <person name="Jespersen J.S."/>
        </authorList>
    </citation>
    <scope>NUCLEOTIDE SEQUENCE</scope>
    <source>
        <tissue evidence="3">Brain</tissue>
    </source>
</reference>
<protein>
    <recommendedName>
        <fullName evidence="4">Nebulin</fullName>
    </recommendedName>
</protein>
<organism evidence="3">
    <name type="scientific">Nothobranchius kadleci</name>
    <name type="common">African annual killifish</name>
    <dbReference type="NCBI Taxonomy" id="1051664"/>
    <lineage>
        <taxon>Eukaryota</taxon>
        <taxon>Metazoa</taxon>
        <taxon>Chordata</taxon>
        <taxon>Craniata</taxon>
        <taxon>Vertebrata</taxon>
        <taxon>Euteleostomi</taxon>
        <taxon>Actinopterygii</taxon>
        <taxon>Neopterygii</taxon>
        <taxon>Teleostei</taxon>
        <taxon>Neoteleostei</taxon>
        <taxon>Acanthomorphata</taxon>
        <taxon>Ovalentaria</taxon>
        <taxon>Atherinomorphae</taxon>
        <taxon>Cyprinodontiformes</taxon>
        <taxon>Nothobranchiidae</taxon>
        <taxon>Nothobranchius</taxon>
    </lineage>
</organism>
<dbReference type="SMART" id="SM00227">
    <property type="entry name" value="NEBU"/>
    <property type="match status" value="4"/>
</dbReference>
<dbReference type="InterPro" id="IPR000900">
    <property type="entry name" value="Nebulin_repeat"/>
</dbReference>
<evidence type="ECO:0000256" key="1">
    <source>
        <dbReference type="ARBA" id="ARBA00022737"/>
    </source>
</evidence>
<proteinExistence type="predicted"/>
<dbReference type="Pfam" id="PF00880">
    <property type="entry name" value="Nebulin"/>
    <property type="match status" value="2"/>
</dbReference>
<dbReference type="PANTHER" id="PTHR11039">
    <property type="entry name" value="NEBULIN"/>
    <property type="match status" value="1"/>
</dbReference>
<evidence type="ECO:0000313" key="3">
    <source>
        <dbReference type="EMBL" id="SBP64030.1"/>
    </source>
</evidence>